<comment type="subcellular location">
    <subcellularLocation>
        <location evidence="11 12">Cell membrane</location>
        <topology evidence="11 12">Multi-pass membrane protein</topology>
    </subcellularLocation>
    <subcellularLocation>
        <location evidence="1">Membrane</location>
        <topology evidence="1">Multi-pass membrane protein</topology>
    </subcellularLocation>
</comment>
<dbReference type="Proteomes" id="UP000251995">
    <property type="component" value="Chromosome"/>
</dbReference>
<feature type="transmembrane region" description="Helical" evidence="11">
    <location>
        <begin position="159"/>
        <end position="179"/>
    </location>
</feature>
<keyword evidence="7 11" id="KW-1133">Transmembrane helix</keyword>
<feature type="transmembrane region" description="Helical" evidence="11">
    <location>
        <begin position="120"/>
        <end position="139"/>
    </location>
</feature>
<sequence>MSHGLFVPLEYHPPGLDDFKFPGTFGVDWMDKSFWQAVIAAVVVMALWLWLSHSMKVVPGKRQVLAEYCYDFIRNTLVRDTIGHDFRKWLPYLVALFSFVLINNWFGELFFFMFPTFSRVGYVYGLALVSWVVYIGAGIRAQGPLKYFRSSVLPKGVPVGLWILIIPLEFLSNFITRPLTLSLRLFANMFAGHLIIMIFVVGGGFLLTYSGNPLFNVTGGLSIVFSFALFALELFVGFLQAYVFTVLSAQYVASSLDADH</sequence>
<dbReference type="PANTHER" id="PTHR11410:SF0">
    <property type="entry name" value="ATP SYNTHASE SUBUNIT A"/>
    <property type="match status" value="1"/>
</dbReference>
<feature type="transmembrane region" description="Helical" evidence="11">
    <location>
        <begin position="221"/>
        <end position="244"/>
    </location>
</feature>
<feature type="transmembrane region" description="Helical" evidence="11">
    <location>
        <begin position="33"/>
        <end position="51"/>
    </location>
</feature>
<evidence type="ECO:0000256" key="2">
    <source>
        <dbReference type="ARBA" id="ARBA00006810"/>
    </source>
</evidence>
<keyword evidence="3 11" id="KW-0813">Transport</keyword>
<feature type="transmembrane region" description="Helical" evidence="11">
    <location>
        <begin position="89"/>
        <end position="114"/>
    </location>
</feature>
<evidence type="ECO:0000256" key="10">
    <source>
        <dbReference type="ARBA" id="ARBA00023310"/>
    </source>
</evidence>
<keyword evidence="10 11" id="KW-0066">ATP synthesis</keyword>
<evidence type="ECO:0000256" key="5">
    <source>
        <dbReference type="ARBA" id="ARBA00022692"/>
    </source>
</evidence>
<evidence type="ECO:0000256" key="6">
    <source>
        <dbReference type="ARBA" id="ARBA00022781"/>
    </source>
</evidence>
<dbReference type="PANTHER" id="PTHR11410">
    <property type="entry name" value="ATP SYNTHASE SUBUNIT A"/>
    <property type="match status" value="1"/>
</dbReference>
<dbReference type="GO" id="GO:0045259">
    <property type="term" value="C:proton-transporting ATP synthase complex"/>
    <property type="evidence" value="ECO:0007669"/>
    <property type="project" value="UniProtKB-KW"/>
</dbReference>
<keyword evidence="8 11" id="KW-0406">Ion transport</keyword>
<evidence type="ECO:0000256" key="3">
    <source>
        <dbReference type="ARBA" id="ARBA00022448"/>
    </source>
</evidence>
<name>A0A344UTV4_9ACTN</name>
<evidence type="ECO:0000313" key="13">
    <source>
        <dbReference type="EMBL" id="AXE38702.1"/>
    </source>
</evidence>
<evidence type="ECO:0000256" key="4">
    <source>
        <dbReference type="ARBA" id="ARBA00022547"/>
    </source>
</evidence>
<evidence type="ECO:0000256" key="9">
    <source>
        <dbReference type="ARBA" id="ARBA00023136"/>
    </source>
</evidence>
<keyword evidence="4 11" id="KW-0138">CF(0)</keyword>
<evidence type="ECO:0000256" key="8">
    <source>
        <dbReference type="ARBA" id="ARBA00023065"/>
    </source>
</evidence>
<dbReference type="HAMAP" id="MF_01393">
    <property type="entry name" value="ATP_synth_a_bact"/>
    <property type="match status" value="1"/>
</dbReference>
<evidence type="ECO:0000256" key="7">
    <source>
        <dbReference type="ARBA" id="ARBA00022989"/>
    </source>
</evidence>
<evidence type="ECO:0000313" key="14">
    <source>
        <dbReference type="Proteomes" id="UP000251995"/>
    </source>
</evidence>
<keyword evidence="6 11" id="KW-0375">Hydrogen ion transport</keyword>
<dbReference type="GO" id="GO:0046933">
    <property type="term" value="F:proton-transporting ATP synthase activity, rotational mechanism"/>
    <property type="evidence" value="ECO:0007669"/>
    <property type="project" value="UniProtKB-UniRule"/>
</dbReference>
<evidence type="ECO:0000256" key="11">
    <source>
        <dbReference type="HAMAP-Rule" id="MF_01393"/>
    </source>
</evidence>
<protein>
    <recommendedName>
        <fullName evidence="11 12">ATP synthase subunit a</fullName>
    </recommendedName>
    <alternativeName>
        <fullName evidence="11">ATP synthase F0 sector subunit a</fullName>
    </alternativeName>
    <alternativeName>
        <fullName evidence="11">F-ATPase subunit 6</fullName>
    </alternativeName>
</protein>
<reference evidence="13 14" key="1">
    <citation type="submission" date="2017-12" db="EMBL/GenBank/DDBJ databases">
        <title>The whole genome sequence of the Acidipropionibacterium virtanenii sp. nov. type strain JS278.</title>
        <authorList>
            <person name="Laine P."/>
            <person name="Deptula P."/>
            <person name="Varmanen P."/>
            <person name="Auvinen P."/>
        </authorList>
    </citation>
    <scope>NUCLEOTIDE SEQUENCE [LARGE SCALE GENOMIC DNA]</scope>
    <source>
        <strain evidence="13 14">JS278</strain>
    </source>
</reference>
<proteinExistence type="inferred from homology"/>
<dbReference type="AlphaFoldDB" id="A0A344UTV4"/>
<comment type="similarity">
    <text evidence="2 11 12">Belongs to the ATPase A chain family.</text>
</comment>
<keyword evidence="5 11" id="KW-0812">Transmembrane</keyword>
<keyword evidence="9 11" id="KW-0472">Membrane</keyword>
<dbReference type="OrthoDB" id="9809130at2"/>
<comment type="function">
    <text evidence="11 12">Key component of the proton channel; it plays a direct role in the translocation of protons across the membrane.</text>
</comment>
<dbReference type="SUPFAM" id="SSF81336">
    <property type="entry name" value="F1F0 ATP synthase subunit A"/>
    <property type="match status" value="1"/>
</dbReference>
<dbReference type="InterPro" id="IPR035908">
    <property type="entry name" value="F0_ATP_A_sf"/>
</dbReference>
<dbReference type="KEGG" id="acij:JS278_01538"/>
<dbReference type="NCBIfam" id="TIGR01131">
    <property type="entry name" value="ATP_synt_6_or_A"/>
    <property type="match status" value="1"/>
</dbReference>
<keyword evidence="14" id="KW-1185">Reference proteome</keyword>
<evidence type="ECO:0000256" key="1">
    <source>
        <dbReference type="ARBA" id="ARBA00004141"/>
    </source>
</evidence>
<dbReference type="InterPro" id="IPR000568">
    <property type="entry name" value="ATP_synth_F0_asu"/>
</dbReference>
<dbReference type="PRINTS" id="PR00123">
    <property type="entry name" value="ATPASEA"/>
</dbReference>
<accession>A0A344UTV4</accession>
<dbReference type="Gene3D" id="1.20.120.220">
    <property type="entry name" value="ATP synthase, F0 complex, subunit A"/>
    <property type="match status" value="1"/>
</dbReference>
<organism evidence="13 14">
    <name type="scientific">Acidipropionibacterium virtanenii</name>
    <dbReference type="NCBI Taxonomy" id="2057246"/>
    <lineage>
        <taxon>Bacteria</taxon>
        <taxon>Bacillati</taxon>
        <taxon>Actinomycetota</taxon>
        <taxon>Actinomycetes</taxon>
        <taxon>Propionibacteriales</taxon>
        <taxon>Propionibacteriaceae</taxon>
        <taxon>Acidipropionibacterium</taxon>
    </lineage>
</organism>
<evidence type="ECO:0000256" key="12">
    <source>
        <dbReference type="RuleBase" id="RU000483"/>
    </source>
</evidence>
<dbReference type="PROSITE" id="PS00449">
    <property type="entry name" value="ATPASE_A"/>
    <property type="match status" value="1"/>
</dbReference>
<dbReference type="CDD" id="cd00310">
    <property type="entry name" value="ATP-synt_Fo_a_6"/>
    <property type="match status" value="1"/>
</dbReference>
<dbReference type="GO" id="GO:0005886">
    <property type="term" value="C:plasma membrane"/>
    <property type="evidence" value="ECO:0007669"/>
    <property type="project" value="UniProtKB-SubCell"/>
</dbReference>
<keyword evidence="11" id="KW-1003">Cell membrane</keyword>
<dbReference type="Pfam" id="PF00119">
    <property type="entry name" value="ATP-synt_A"/>
    <property type="match status" value="1"/>
</dbReference>
<dbReference type="InterPro" id="IPR045083">
    <property type="entry name" value="ATP_synth_F0_asu_bact/mt"/>
</dbReference>
<dbReference type="RefSeq" id="WP_114044670.1">
    <property type="nucleotide sequence ID" value="NZ_CP025198.1"/>
</dbReference>
<gene>
    <name evidence="11 13" type="primary">atpB</name>
    <name evidence="13" type="ORF">JS278_01538</name>
</gene>
<dbReference type="InterPro" id="IPR023011">
    <property type="entry name" value="ATP_synth_F0_asu_AS"/>
</dbReference>
<feature type="transmembrane region" description="Helical" evidence="11">
    <location>
        <begin position="185"/>
        <end position="209"/>
    </location>
</feature>
<dbReference type="EMBL" id="CP025198">
    <property type="protein sequence ID" value="AXE38702.1"/>
    <property type="molecule type" value="Genomic_DNA"/>
</dbReference>